<feature type="domain" description="Laminin G" evidence="10">
    <location>
        <begin position="2508"/>
        <end position="2692"/>
    </location>
</feature>
<evidence type="ECO:0000313" key="14">
    <source>
        <dbReference type="RefSeq" id="XP_022254786.1"/>
    </source>
</evidence>
<dbReference type="PROSITE" id="PS00022">
    <property type="entry name" value="EGF_1"/>
    <property type="match status" value="3"/>
</dbReference>
<keyword evidence="9" id="KW-0812">Transmembrane</keyword>
<accession>A0ABM1TFY0</accession>
<dbReference type="PANTHER" id="PTHR24027">
    <property type="entry name" value="CADHERIN-23"/>
    <property type="match status" value="1"/>
</dbReference>
<feature type="domain" description="Cadherin" evidence="12">
    <location>
        <begin position="337"/>
        <end position="439"/>
    </location>
</feature>
<dbReference type="RefSeq" id="XP_022254786.1">
    <property type="nucleotide sequence ID" value="XM_022399078.1"/>
</dbReference>
<evidence type="ECO:0000259" key="10">
    <source>
        <dbReference type="PROSITE" id="PS50025"/>
    </source>
</evidence>
<feature type="compositionally biased region" description="Polar residues" evidence="8">
    <location>
        <begin position="2980"/>
        <end position="3012"/>
    </location>
</feature>
<feature type="domain" description="Cadherin" evidence="12">
    <location>
        <begin position="1278"/>
        <end position="1383"/>
    </location>
</feature>
<feature type="domain" description="Cadherin" evidence="12">
    <location>
        <begin position="1384"/>
        <end position="1488"/>
    </location>
</feature>
<dbReference type="PROSITE" id="PS50026">
    <property type="entry name" value="EGF_3"/>
    <property type="match status" value="4"/>
</dbReference>
<feature type="domain" description="Cadherin" evidence="12">
    <location>
        <begin position="864"/>
        <end position="960"/>
    </location>
</feature>
<dbReference type="Pfam" id="PF02210">
    <property type="entry name" value="Laminin_G_2"/>
    <property type="match status" value="1"/>
</dbReference>
<feature type="domain" description="Laminin G" evidence="10">
    <location>
        <begin position="2252"/>
        <end position="2443"/>
    </location>
</feature>
<feature type="disulfide bond" evidence="7">
    <location>
        <begin position="2220"/>
        <end position="2229"/>
    </location>
</feature>
<keyword evidence="9" id="KW-1133">Transmembrane helix</keyword>
<feature type="region of interest" description="Disordered" evidence="8">
    <location>
        <begin position="2980"/>
        <end position="3019"/>
    </location>
</feature>
<dbReference type="SUPFAM" id="SSF57196">
    <property type="entry name" value="EGF/Laminin"/>
    <property type="match status" value="2"/>
</dbReference>
<dbReference type="PROSITE" id="PS50268">
    <property type="entry name" value="CADHERIN_2"/>
    <property type="match status" value="18"/>
</dbReference>
<dbReference type="PROSITE" id="PS00232">
    <property type="entry name" value="CADHERIN_1"/>
    <property type="match status" value="8"/>
</dbReference>
<feature type="domain" description="Cadherin" evidence="12">
    <location>
        <begin position="26"/>
        <end position="125"/>
    </location>
</feature>
<protein>
    <submittedName>
        <fullName evidence="14">Cadherin-related tumor suppressor-like</fullName>
    </submittedName>
</protein>
<feature type="domain" description="EGF-like" evidence="11">
    <location>
        <begin position="2446"/>
        <end position="2485"/>
    </location>
</feature>
<organism evidence="13 14">
    <name type="scientific">Limulus polyphemus</name>
    <name type="common">Atlantic horseshoe crab</name>
    <dbReference type="NCBI Taxonomy" id="6850"/>
    <lineage>
        <taxon>Eukaryota</taxon>
        <taxon>Metazoa</taxon>
        <taxon>Ecdysozoa</taxon>
        <taxon>Arthropoda</taxon>
        <taxon>Chelicerata</taxon>
        <taxon>Merostomata</taxon>
        <taxon>Xiphosura</taxon>
        <taxon>Limulidae</taxon>
        <taxon>Limulus</taxon>
    </lineage>
</organism>
<evidence type="ECO:0000256" key="3">
    <source>
        <dbReference type="ARBA" id="ARBA00022837"/>
    </source>
</evidence>
<dbReference type="PRINTS" id="PR00205">
    <property type="entry name" value="CADHERIN"/>
</dbReference>
<feature type="domain" description="Cadherin" evidence="12">
    <location>
        <begin position="1167"/>
        <end position="1277"/>
    </location>
</feature>
<feature type="disulfide bond" evidence="7">
    <location>
        <begin position="2475"/>
        <end position="2484"/>
    </location>
</feature>
<dbReference type="SMART" id="SM00179">
    <property type="entry name" value="EGF_CA"/>
    <property type="match status" value="3"/>
</dbReference>
<feature type="domain" description="EGF-like" evidence="11">
    <location>
        <begin position="2193"/>
        <end position="2230"/>
    </location>
</feature>
<feature type="transmembrane region" description="Helical" evidence="9">
    <location>
        <begin position="2707"/>
        <end position="2732"/>
    </location>
</feature>
<dbReference type="SMART" id="SM00282">
    <property type="entry name" value="LamG"/>
    <property type="match status" value="2"/>
</dbReference>
<dbReference type="GeneID" id="106470467"/>
<dbReference type="Gene3D" id="2.60.120.200">
    <property type="match status" value="2"/>
</dbReference>
<proteinExistence type="predicted"/>
<dbReference type="CDD" id="cd11304">
    <property type="entry name" value="Cadherin_repeat"/>
    <property type="match status" value="18"/>
</dbReference>
<evidence type="ECO:0000256" key="6">
    <source>
        <dbReference type="PROSITE-ProRule" id="PRU00043"/>
    </source>
</evidence>
<dbReference type="CDD" id="cd00110">
    <property type="entry name" value="LamG"/>
    <property type="match status" value="2"/>
</dbReference>
<keyword evidence="7" id="KW-0245">EGF-like domain</keyword>
<keyword evidence="5 7" id="KW-1015">Disulfide bond</keyword>
<feature type="domain" description="Cadherin" evidence="12">
    <location>
        <begin position="545"/>
        <end position="649"/>
    </location>
</feature>
<dbReference type="SUPFAM" id="SSF49899">
    <property type="entry name" value="Concanavalin A-like lectins/glucanases"/>
    <property type="match status" value="2"/>
</dbReference>
<evidence type="ECO:0000256" key="1">
    <source>
        <dbReference type="ARBA" id="ARBA00004370"/>
    </source>
</evidence>
<dbReference type="SUPFAM" id="SSF49313">
    <property type="entry name" value="Cadherin-like"/>
    <property type="match status" value="18"/>
</dbReference>
<dbReference type="InterPro" id="IPR002126">
    <property type="entry name" value="Cadherin-like_dom"/>
</dbReference>
<evidence type="ECO:0000256" key="8">
    <source>
        <dbReference type="SAM" id="MobiDB-lite"/>
    </source>
</evidence>
<reference evidence="14" key="1">
    <citation type="submission" date="2025-08" db="UniProtKB">
        <authorList>
            <consortium name="RefSeq"/>
        </authorList>
    </citation>
    <scope>IDENTIFICATION</scope>
    <source>
        <tissue evidence="14">Muscle</tissue>
    </source>
</reference>
<feature type="domain" description="Cadherin" evidence="12">
    <location>
        <begin position="650"/>
        <end position="754"/>
    </location>
</feature>
<evidence type="ECO:0000259" key="11">
    <source>
        <dbReference type="PROSITE" id="PS50026"/>
    </source>
</evidence>
<sequence>MLLDQSHYSLVTIIVQDRNDSPPRFENDSYKVSLFEDIPVGHTVTTISATDPDLEGELSYSLAETQKIPQFRVDSRSGILILLEPLDREIQEVHHLVVQASDGVQTSRTEVTVTITDTNDNPPEFEHNVYSFDIPEEIQRGASVGKVSATDKDIGVNGQISYSVLSDWGNDIFSLNPQTGVFILTSHLDYEQVQHYIFVVQAQDSGQPILSSTVTVYFNVQDLNDNAPLFDPMSYSNEVYENVTVGTSIVSVSATDLDSGDNGNIIYAIVEGDRDNQFGISANGTIFTSKPLDRETKSFYNLIVSATDQAWPEERRLSSTVQVTIILKDINDESPEFTMSNTTSVLENVPVNTVIMAVKAIDRDEGKNSYIEYSLFSATDKFLLGPVDGLLRVNGPLDREIKSQYEITVTAKDRGIPSRSSFINIVVDILDENDNSPTFDPRQYSASVSENTSIGLSVLEVSATDQDKGLSGQVHYSIIAGDTNLDFVIGEDTGIIRVGKNLDYERKNRYTLTVQAEDAGDDVRYDTATVTISVTDINDNPPTFLNSPHEIHVMENIESLPAYLVTLTAQDADFLPNNHIHYLIKDADKSLFAINSTTGQISLMRMLDREQQSQYTLSVLAMDSGSPRQTGTGTVTVVVSDENDNKPIFERSHYIATVMENSPPGSEVITVTAIDADIGSNSILTYTLIGDNLAQFEVDPYLGTIKTRAALDREEKEIYEMVLVAKDGGLTVQHSTHVHITIEVGDENDNYPIFSEQNSTVYLPDNALAGHFVFGPSVHDIDAGLNSKLVYHLSGTDTDKFQINQDTGIVKIVQKLVYKPEGYHIKIHATDNSPTPLSSSISVQVYLKPAELFPIFQTGNRQFVFSETARNTSITTVAATSPKSGEAGMISYHFAGGSFEEAFEVDSQNGRVWLLGGLDYEISSKYELWIEARDSDIPHLRSAVKIEIEVTDVNDNSPVFEAEVYNATVMEEQDPPQLVFALQAKDADSGENSQILYHLVNNEGSDVPFSLDSNSGKIYIKSVLDREEIEIYKLVVEAVDQGVPSKTGTATVFVTVLDKNDNPPRFTRLFSVNVTENAPLGTFVIQVTSSDKDISMNANATYSFTENPGSKFHIDPLTGNVTVFGWLDREVQDEYLLKVVAVDGSWRAETTLTITIQDVNDNAPLFSEKIYTFNYPELQPTIGFVGQVSAIDIDKHGPNSMVTYSLKRPSNFFRINPSSGEILSKEVLHYKISSKGFSPENQHRIQVIATDHGKPPLSMEVNIVINIVDSNNNQPLFQKKEYFTPVTENVGIGTSVIQVIANDNEDVGVNAQIEYQKSGGNGTAFFNVHKTTGWVTVAESLLGQQEKWFLLKLQAIDKGVPPKSSEVLLSIIVTVENLHAPVFTALSYQVIVPENEPANSEIITVKASDKDQGLNGEIIYSIVAGNNDEKFHISPNTGSVSIQEPLDYENGTEFHLNITATDRGFQAKHTTSMLTVIVTDINDNPPFFNASIFNAFVMENKPPGTYITQLVAKDTDSGINSVIQYSVIGEGKEFMIDPQSGVITSKSIFDYEEKNIFTLEIMASNPGSSQYSSTSLRVHVIGQNEFYPRFVQPVFQFTVSESATVGSPVGSLLATDEDSGPDGDLFFVFVGSSNDRGFSVQSETGQITVARRLDRESQSRVILSVIVKNRGSIRGNDTDEAQVVISIQDDNDPPVFSLLVYEIQVSEAAELGSKVITVSAVDKDVNPENSHFAYSIIAGNINQVFGIDHQSGTIYTAGQLDRESLAIYNLTIAAVDNGSPPQTGTTIVKVLVTDVNDNAPIFDPPDVIGYVMENEPAFTSVMVLSASDHDLPPNGAPFLYFLTAGKYQDFFQIDHHTGLVKTTRSIDRESTPNIELLVEVHDSGLPPKKAQHPISIVVLDKNDSPSSIRTLTVLVWIFNKKFPGGKIADVHPSDLDLTGNYQCTLHKGDINIFRIPSKCDLHVIPLQNPQNYVITVKGNDGQHTDVISTTHVQFMKFDNLTIENSVTVQILNQSTNEFLMHQFQHFEKALKDMFKSLGIPMLYSLTAISSHLELTVAVRTNTGNYISQEDVFTVLKERKTSLQNSIGKQDIIIGFDPCKNMPCKNDGKCNSYLELQDSLSILDSPSLIFTSPAIRRQFSCTCPKGFSGTLCQYQQNPCSPNPCLKGGTCHHDGQNFQCDCHSKYEGKRCEALRTDICASSPCENGGTCEEAPNGLFFCLCRPDFRGTVCEHATDSCYRCACRANYFGRHCEKSPFGFHRYSYMAFPALRSSTNDISIVLSTNKRDSLLVYNYGRQSGGRSDFVALELHDGRPMFSFGGSRTAVATIRARTNVADGKWHKITVIRNGRVTSLSVVDCSNSGDVCKECSHGNTSCSVSITGHTGSLNFNENPMYFGGIPTIDPLLEQPGQVSTDDFVGCVHSVAVNGRQLDLSSPVQSAHVTSSCERRYDSCKSESTSLCGEYGTCQDLWFTTTCICPNGQQAPNCKQAFEPISLGDQEAFIELVPQEELRRFLLRSYSYYSGQKWKRSVSRTELSVTKSLSVTFRSSSPDGLLIYASTENEHTILRLRNKVLIYSSHQKSEKPVTLAFESIKVADGLWHSLTLTLNAGSVNITLDQEWQSTDPDHKVHDFLDPFLTVMTIGGHLNEIIDGKDSRVPGFQGCIHTLTINKKVQGLNLTGGFFRMIPHGNVHASCSEKVLDIDVASTDPLSIGVILVIVFFVILLVVIMISFFVFRRRKQQQGKPHNHIKPQGNAFLASAGIENQRSNQDSSYNDTGQGDDVTRSHLPQDLVPKKMKDRDVPTEWPQRPDIIEREVIQKSSSMSVHRTDELSLQDASKASSGFAVHDINGSDIPEHYDLENASSIAPSDIDIVYHYKGFHDGNQRKYKTNPHIPNYHKHNHRHSPHQFQPSPIRESPRSVLHQSPNSIQSRDSSAHKMLNTPLARLSPSSELSHQTPRILTLQDISGKPLQTALLATSQIVGSKDPVNNSERSLNSPVSNLSHSTISLHSRSQSGNKKKARNSGINLCLTAEEIDRLNAHPRNSSLVSTLDAVSSSSDGNTEKNKLTEILETNTELLEAPDSTTDESGNDSFTCSEFEYDNNFDKVHRDFGPGNMIFSKLAEEDNENEEDSAKAYDGFDSIRGSLSTLVASDDDFSNLSSYKPAHDTVLGWDYLLNWGPNFQSLVGVFKDIAELPDTVNTASGHSKPGEEYV</sequence>
<dbReference type="PANTHER" id="PTHR24027:SF438">
    <property type="entry name" value="CADHERIN 23"/>
    <property type="match status" value="1"/>
</dbReference>
<feature type="domain" description="Cadherin" evidence="12">
    <location>
        <begin position="1066"/>
        <end position="1166"/>
    </location>
</feature>
<dbReference type="Gene3D" id="2.60.40.60">
    <property type="entry name" value="Cadherins"/>
    <property type="match status" value="18"/>
</dbReference>
<dbReference type="InterPro" id="IPR013320">
    <property type="entry name" value="ConA-like_dom_sf"/>
</dbReference>
<gene>
    <name evidence="14" type="primary">LOC106470467</name>
</gene>
<dbReference type="PROSITE" id="PS01186">
    <property type="entry name" value="EGF_2"/>
    <property type="match status" value="1"/>
</dbReference>
<feature type="region of interest" description="Disordered" evidence="8">
    <location>
        <begin position="2763"/>
        <end position="2801"/>
    </location>
</feature>
<evidence type="ECO:0000313" key="13">
    <source>
        <dbReference type="Proteomes" id="UP000694941"/>
    </source>
</evidence>
<feature type="compositionally biased region" description="Polar residues" evidence="8">
    <location>
        <begin position="2763"/>
        <end position="2774"/>
    </location>
</feature>
<feature type="disulfide bond" evidence="7">
    <location>
        <begin position="2142"/>
        <end position="2151"/>
    </location>
</feature>
<dbReference type="CDD" id="cd00054">
    <property type="entry name" value="EGF_CA"/>
    <property type="match status" value="4"/>
</dbReference>
<feature type="domain" description="EGF-like" evidence="11">
    <location>
        <begin position="2094"/>
        <end position="2152"/>
    </location>
</feature>
<feature type="domain" description="Cadherin" evidence="12">
    <location>
        <begin position="1489"/>
        <end position="1590"/>
    </location>
</feature>
<dbReference type="InterPro" id="IPR015919">
    <property type="entry name" value="Cadherin-like_sf"/>
</dbReference>
<feature type="domain" description="Cadherin" evidence="12">
    <location>
        <begin position="755"/>
        <end position="856"/>
    </location>
</feature>
<dbReference type="Pfam" id="PF00028">
    <property type="entry name" value="Cadherin"/>
    <property type="match status" value="18"/>
</dbReference>
<feature type="domain" description="Cadherin" evidence="12">
    <location>
        <begin position="126"/>
        <end position="230"/>
    </location>
</feature>
<dbReference type="Proteomes" id="UP000694941">
    <property type="component" value="Unplaced"/>
</dbReference>
<feature type="compositionally biased region" description="Polar residues" evidence="8">
    <location>
        <begin position="2918"/>
        <end position="2929"/>
    </location>
</feature>
<evidence type="ECO:0000256" key="4">
    <source>
        <dbReference type="ARBA" id="ARBA00023136"/>
    </source>
</evidence>
<evidence type="ECO:0000256" key="7">
    <source>
        <dbReference type="PROSITE-ProRule" id="PRU00076"/>
    </source>
</evidence>
<evidence type="ECO:0000256" key="5">
    <source>
        <dbReference type="ARBA" id="ARBA00023157"/>
    </source>
</evidence>
<feature type="domain" description="Cadherin" evidence="12">
    <location>
        <begin position="440"/>
        <end position="544"/>
    </location>
</feature>
<name>A0ABM1TFY0_LIMPO</name>
<feature type="domain" description="Cadherin" evidence="12">
    <location>
        <begin position="231"/>
        <end position="337"/>
    </location>
</feature>
<dbReference type="InterPro" id="IPR020894">
    <property type="entry name" value="Cadherin_CS"/>
</dbReference>
<feature type="disulfide bond" evidence="7">
    <location>
        <begin position="2180"/>
        <end position="2189"/>
    </location>
</feature>
<feature type="compositionally biased region" description="Basic and acidic residues" evidence="8">
    <location>
        <begin position="2789"/>
        <end position="2799"/>
    </location>
</feature>
<dbReference type="PROSITE" id="PS50025">
    <property type="entry name" value="LAM_G_DOMAIN"/>
    <property type="match status" value="2"/>
</dbReference>
<keyword evidence="3 6" id="KW-0106">Calcium</keyword>
<dbReference type="Pfam" id="PF00054">
    <property type="entry name" value="Laminin_G_1"/>
    <property type="match status" value="1"/>
</dbReference>
<feature type="domain" description="Cadherin" evidence="12">
    <location>
        <begin position="1811"/>
        <end position="1907"/>
    </location>
</feature>
<comment type="subcellular location">
    <subcellularLocation>
        <location evidence="1">Membrane</location>
    </subcellularLocation>
</comment>
<keyword evidence="13" id="KW-1185">Reference proteome</keyword>
<feature type="domain" description="EGF-like" evidence="11">
    <location>
        <begin position="2154"/>
        <end position="2190"/>
    </location>
</feature>
<dbReference type="InterPro" id="IPR039808">
    <property type="entry name" value="Cadherin"/>
</dbReference>
<feature type="domain" description="Cadherin" evidence="12">
    <location>
        <begin position="1591"/>
        <end position="1696"/>
    </location>
</feature>
<feature type="domain" description="Cadherin" evidence="12">
    <location>
        <begin position="1697"/>
        <end position="1802"/>
    </location>
</feature>
<dbReference type="SMART" id="SM00181">
    <property type="entry name" value="EGF"/>
    <property type="match status" value="4"/>
</dbReference>
<evidence type="ECO:0000256" key="9">
    <source>
        <dbReference type="SAM" id="Phobius"/>
    </source>
</evidence>
<dbReference type="InterPro" id="IPR000742">
    <property type="entry name" value="EGF"/>
</dbReference>
<dbReference type="InterPro" id="IPR001881">
    <property type="entry name" value="EGF-like_Ca-bd_dom"/>
</dbReference>
<dbReference type="SMART" id="SM00112">
    <property type="entry name" value="CA"/>
    <property type="match status" value="18"/>
</dbReference>
<keyword evidence="4 9" id="KW-0472">Membrane</keyword>
<evidence type="ECO:0000259" key="12">
    <source>
        <dbReference type="PROSITE" id="PS50268"/>
    </source>
</evidence>
<dbReference type="InterPro" id="IPR001791">
    <property type="entry name" value="Laminin_G"/>
</dbReference>
<evidence type="ECO:0000256" key="2">
    <source>
        <dbReference type="ARBA" id="ARBA00022737"/>
    </source>
</evidence>
<keyword evidence="2" id="KW-0677">Repeat</keyword>
<dbReference type="Gene3D" id="2.10.25.10">
    <property type="entry name" value="Laminin"/>
    <property type="match status" value="3"/>
</dbReference>
<comment type="caution">
    <text evidence="7">Lacks conserved residue(s) required for the propagation of feature annotation.</text>
</comment>
<feature type="domain" description="Cadherin" evidence="12">
    <location>
        <begin position="961"/>
        <end position="1066"/>
    </location>
</feature>
<feature type="region of interest" description="Disordered" evidence="8">
    <location>
        <begin position="2896"/>
        <end position="2930"/>
    </location>
</feature>